<comment type="caution">
    <text evidence="3">The sequence shown here is derived from an EMBL/GenBank/DDBJ whole genome shotgun (WGS) entry which is preliminary data.</text>
</comment>
<protein>
    <recommendedName>
        <fullName evidence="2">DUF7025 domain-containing protein</fullName>
    </recommendedName>
</protein>
<dbReference type="VEuPathDB" id="FungiDB:jhhlp_000774"/>
<reference evidence="3 4" key="1">
    <citation type="journal article" date="2017" name="G3 (Bethesda)">
        <title>First Draft Genome Sequence of the Pathogenic Fungus Lomentospora prolificans (Formerly Scedosporium prolificans).</title>
        <authorList>
            <person name="Luo R."/>
            <person name="Zimin A."/>
            <person name="Workman R."/>
            <person name="Fan Y."/>
            <person name="Pertea G."/>
            <person name="Grossman N."/>
            <person name="Wear M.P."/>
            <person name="Jia B."/>
            <person name="Miller H."/>
            <person name="Casadevall A."/>
            <person name="Timp W."/>
            <person name="Zhang S.X."/>
            <person name="Salzberg S.L."/>
        </authorList>
    </citation>
    <scope>NUCLEOTIDE SEQUENCE [LARGE SCALE GENOMIC DNA]</scope>
    <source>
        <strain evidence="3 4">JHH-5317</strain>
    </source>
</reference>
<feature type="domain" description="DUF7025" evidence="2">
    <location>
        <begin position="195"/>
        <end position="290"/>
    </location>
</feature>
<evidence type="ECO:0000256" key="1">
    <source>
        <dbReference type="SAM" id="MobiDB-lite"/>
    </source>
</evidence>
<proteinExistence type="predicted"/>
<dbReference type="PANTHER" id="PTHR46411:SF3">
    <property type="entry name" value="AAA+ ATPASE DOMAIN-CONTAINING PROTEIN"/>
    <property type="match status" value="1"/>
</dbReference>
<dbReference type="InterPro" id="IPR054289">
    <property type="entry name" value="DUF7025"/>
</dbReference>
<dbReference type="EMBL" id="NLAX01000003">
    <property type="protein sequence ID" value="PKS12566.1"/>
    <property type="molecule type" value="Genomic_DNA"/>
</dbReference>
<sequence length="533" mass="59502">MASENTMVVELVDANQPQEAAGAASPGASDSGAGWKRISIAEVDSDKDESDGSKCEIITFYNHSTDPNDKRPRWSEFQDPVAEERRLKQVGKDFAVIHRQSRVEKDGCDSWITTSIEAQSPRLRTVLDQVFSDYSGWFPDSSPYAVAPPFKPYVHRWDTLKKVCEEAGSGMLAAELQLLRGELEPRITGYLSSLDRIRSTGTVSFSNLWMILAPGCLVISDRTGKTQISKLVQVIFSPKKRNQDAFYRLVLASVNWNGSTTGIELSVVNICEYGDAIAVQKLSVYPVEFASNWEKIEKQVLARGRKWEALRGYHMKAYSGTKYVMERNPFSRQMEEVGKPASGRVIVDAYAHYKVQKKVAKRLFPLDKFRYAPDTLRPKPKTKDDARNDSGSDSDSDSDESSSDPDILEPADFTIQLPTFKTGPAAHAAYKGKETSGRSEVLTPLNDLECVIATPRLKGFDLGVKEWCEFDVDDVKDIIWDTSPYDNLVLPEGEKDLVFAFADRPRLSKQGFDDFVAHKGKYSGVRSGLVTVN</sequence>
<feature type="compositionally biased region" description="Low complexity" evidence="1">
    <location>
        <begin position="20"/>
        <end position="34"/>
    </location>
</feature>
<name>A0A2N3NJE0_9PEZI</name>
<feature type="compositionally biased region" description="Basic and acidic residues" evidence="1">
    <location>
        <begin position="381"/>
        <end position="390"/>
    </location>
</feature>
<evidence type="ECO:0000313" key="4">
    <source>
        <dbReference type="Proteomes" id="UP000233524"/>
    </source>
</evidence>
<dbReference type="AlphaFoldDB" id="A0A2N3NJE0"/>
<dbReference type="InParanoid" id="A0A2N3NJE0"/>
<feature type="region of interest" description="Disordered" evidence="1">
    <location>
        <begin position="1"/>
        <end position="52"/>
    </location>
</feature>
<evidence type="ECO:0000259" key="2">
    <source>
        <dbReference type="Pfam" id="PF22942"/>
    </source>
</evidence>
<feature type="compositionally biased region" description="Acidic residues" evidence="1">
    <location>
        <begin position="392"/>
        <end position="408"/>
    </location>
</feature>
<feature type="region of interest" description="Disordered" evidence="1">
    <location>
        <begin position="375"/>
        <end position="408"/>
    </location>
</feature>
<dbReference type="PANTHER" id="PTHR46411">
    <property type="entry name" value="FAMILY ATPASE, PUTATIVE-RELATED"/>
    <property type="match status" value="1"/>
</dbReference>
<dbReference type="OrthoDB" id="10042665at2759"/>
<evidence type="ECO:0000313" key="3">
    <source>
        <dbReference type="EMBL" id="PKS12566.1"/>
    </source>
</evidence>
<accession>A0A2N3NJE0</accession>
<dbReference type="STRING" id="41688.A0A2N3NJE0"/>
<organism evidence="3 4">
    <name type="scientific">Lomentospora prolificans</name>
    <dbReference type="NCBI Taxonomy" id="41688"/>
    <lineage>
        <taxon>Eukaryota</taxon>
        <taxon>Fungi</taxon>
        <taxon>Dikarya</taxon>
        <taxon>Ascomycota</taxon>
        <taxon>Pezizomycotina</taxon>
        <taxon>Sordariomycetes</taxon>
        <taxon>Hypocreomycetidae</taxon>
        <taxon>Microascales</taxon>
        <taxon>Microascaceae</taxon>
        <taxon>Lomentospora</taxon>
    </lineage>
</organism>
<dbReference type="Pfam" id="PF22942">
    <property type="entry name" value="DUF7025"/>
    <property type="match status" value="1"/>
</dbReference>
<dbReference type="Proteomes" id="UP000233524">
    <property type="component" value="Unassembled WGS sequence"/>
</dbReference>
<gene>
    <name evidence="3" type="ORF">jhhlp_000774</name>
</gene>
<keyword evidence="4" id="KW-1185">Reference proteome</keyword>